<evidence type="ECO:0000256" key="1">
    <source>
        <dbReference type="ARBA" id="ARBA00004651"/>
    </source>
</evidence>
<evidence type="ECO:0000256" key="4">
    <source>
        <dbReference type="ARBA" id="ARBA00022801"/>
    </source>
</evidence>
<dbReference type="Gene3D" id="1.20.1560.10">
    <property type="entry name" value="ABC transporter type 1, transmembrane domain"/>
    <property type="match status" value="1"/>
</dbReference>
<dbReference type="PANTHER" id="PTHR43394">
    <property type="entry name" value="ATP-DEPENDENT PERMEASE MDL1, MITOCHONDRIAL"/>
    <property type="match status" value="1"/>
</dbReference>
<dbReference type="EC" id="3.4.22.-" evidence="9"/>
<dbReference type="PROSITE" id="PS50929">
    <property type="entry name" value="ABC_TM1F"/>
    <property type="match status" value="1"/>
</dbReference>
<dbReference type="InterPro" id="IPR017871">
    <property type="entry name" value="ABC_transporter-like_CS"/>
</dbReference>
<dbReference type="InterPro" id="IPR005074">
    <property type="entry name" value="Peptidase_C39"/>
</dbReference>
<dbReference type="GO" id="GO:0008234">
    <property type="term" value="F:cysteine-type peptidase activity"/>
    <property type="evidence" value="ECO:0007669"/>
    <property type="project" value="UniProtKB-KW"/>
</dbReference>
<dbReference type="InterPro" id="IPR003439">
    <property type="entry name" value="ABC_transporter-like_ATP-bd"/>
</dbReference>
<comment type="caution">
    <text evidence="9">The sequence shown here is derived from an EMBL/GenBank/DDBJ whole genome shotgun (WGS) entry which is preliminary data.</text>
</comment>
<sequence>MRYKVIPQIGKEDCGAACVAMIIENFFSKKVSMFEVRPLIKNTSIGTTFYDLKKGLKRLGINGSIYKAVPQKDIFSEVTYPCITQIVNSEGPHYVVIFQKKGSKLIIGDSNKNKQQVISMNSFINSWIPYILEIDIEHSSLVYEIEQRGKELNLLNILKLVKWNLIISFILSIIIFTLGVVLACMFSLYFNFLIPQKLGSLALELMMLYLVINIMNFLLSFSNSYIYNIMSKKIDKNIIRKYFVGLLEKPNMALESYDMGEMLTNLSNVIVIRERFLTYLQMLPIGLLTMVCSFYFLFTLESNLASLVFILIIILGLVLYLSQGFYEKLSKSLIKTSEKFYKTVINIFENTSIIKQLGLEKEFGNRGIDNLANYISSRTKLANFEAIQNQLKTFVLSSFNIILFSFGVYLIINNKLSSGILLTFNALLSYVTNPIINFTNLQASLVQGKVAQDKLYNILESKINIFGKEKLKDSNNEITVNFQNVSFTYDSNSKIFKNLSMCIKGNNIAITGKNGVGKSTFGKLVARLYIPDAGSIEVSGQNLMTVSDESIINNIIYVDGRESLFNTSALDNIKLGRELKDENIFETLDNLNATSAFPNLDFKNITNKQLSLGQMQVIKILRATLVKKRIYIFDEITNGLDEVIKSSVIDYLLNLEGLKFFITHDKEVAERCEKEYIIKNNDIIRKK</sequence>
<dbReference type="Pfam" id="PF00005">
    <property type="entry name" value="ABC_tran"/>
    <property type="match status" value="1"/>
</dbReference>
<evidence type="ECO:0000256" key="5">
    <source>
        <dbReference type="ARBA" id="ARBA00022807"/>
    </source>
</evidence>
<dbReference type="InterPro" id="IPR039421">
    <property type="entry name" value="Type_1_exporter"/>
</dbReference>
<dbReference type="GO" id="GO:0005886">
    <property type="term" value="C:plasma membrane"/>
    <property type="evidence" value="ECO:0007669"/>
    <property type="project" value="UniProtKB-SubCell"/>
</dbReference>
<dbReference type="GO" id="GO:0015421">
    <property type="term" value="F:ABC-type oligopeptide transporter activity"/>
    <property type="evidence" value="ECO:0007669"/>
    <property type="project" value="TreeGrafter"/>
</dbReference>
<keyword evidence="5" id="KW-0645">Protease</keyword>
<evidence type="ECO:0000256" key="3">
    <source>
        <dbReference type="ARBA" id="ARBA00022741"/>
    </source>
</evidence>
<dbReference type="Pfam" id="PF00664">
    <property type="entry name" value="ABC_membrane"/>
    <property type="match status" value="1"/>
</dbReference>
<organism evidence="9 10">
    <name type="scientific">Dellaglioa algida</name>
    <dbReference type="NCBI Taxonomy" id="105612"/>
    <lineage>
        <taxon>Bacteria</taxon>
        <taxon>Bacillati</taxon>
        <taxon>Bacillota</taxon>
        <taxon>Bacilli</taxon>
        <taxon>Lactobacillales</taxon>
        <taxon>Lactobacillaceae</taxon>
        <taxon>Dellaglioa</taxon>
    </lineage>
</organism>
<reference evidence="9 10" key="1">
    <citation type="submission" date="2019-04" db="EMBL/GenBank/DDBJ databases">
        <title>In vitro growth and metabolic characteristics of meat-borne Lactobacillus algidus strains.</title>
        <authorList>
            <person name="Sade E."/>
            <person name="Per J."/>
            <person name="Tytti H."/>
            <person name="Johanna B.K."/>
        </authorList>
    </citation>
    <scope>NUCLEOTIDE SEQUENCE [LARGE SCALE GENOMIC DNA]</scope>
    <source>
        <strain evidence="9 10">LTS37-1</strain>
    </source>
</reference>
<gene>
    <name evidence="9" type="primary">lcnC</name>
    <name evidence="9" type="ORF">LABALGLTS371_06750</name>
</gene>
<dbReference type="PROSITE" id="PS50990">
    <property type="entry name" value="PEPTIDASE_C39"/>
    <property type="match status" value="1"/>
</dbReference>
<evidence type="ECO:0000313" key="10">
    <source>
        <dbReference type="Proteomes" id="UP000321659"/>
    </source>
</evidence>
<evidence type="ECO:0000256" key="2">
    <source>
        <dbReference type="ARBA" id="ARBA00022692"/>
    </source>
</evidence>
<dbReference type="Gene3D" id="3.90.70.10">
    <property type="entry name" value="Cysteine proteinases"/>
    <property type="match status" value="1"/>
</dbReference>
<dbReference type="InterPro" id="IPR027417">
    <property type="entry name" value="P-loop_NTPase"/>
</dbReference>
<protein>
    <submittedName>
        <fullName evidence="9">Lactococcin transport/processing ATP-binding protein LcnC-like</fullName>
        <ecNumber evidence="9">3.4.22.-</ecNumber>
    </submittedName>
</protein>
<dbReference type="Proteomes" id="UP000321659">
    <property type="component" value="Unassembled WGS sequence"/>
</dbReference>
<dbReference type="SUPFAM" id="SSF90123">
    <property type="entry name" value="ABC transporter transmembrane region"/>
    <property type="match status" value="1"/>
</dbReference>
<evidence type="ECO:0000256" key="7">
    <source>
        <dbReference type="ARBA" id="ARBA00022989"/>
    </source>
</evidence>
<keyword evidence="8" id="KW-0472">Membrane</keyword>
<keyword evidence="5" id="KW-0788">Thiol protease</keyword>
<evidence type="ECO:0000256" key="6">
    <source>
        <dbReference type="ARBA" id="ARBA00022840"/>
    </source>
</evidence>
<keyword evidence="3" id="KW-0547">Nucleotide-binding</keyword>
<evidence type="ECO:0000313" key="9">
    <source>
        <dbReference type="EMBL" id="TWW11502.1"/>
    </source>
</evidence>
<keyword evidence="6 9" id="KW-0067">ATP-binding</keyword>
<dbReference type="SMART" id="SM00382">
    <property type="entry name" value="AAA"/>
    <property type="match status" value="1"/>
</dbReference>
<keyword evidence="7" id="KW-1133">Transmembrane helix</keyword>
<keyword evidence="2" id="KW-0812">Transmembrane</keyword>
<dbReference type="Gene3D" id="3.40.50.300">
    <property type="entry name" value="P-loop containing nucleotide triphosphate hydrolases"/>
    <property type="match status" value="1"/>
</dbReference>
<dbReference type="RefSeq" id="WP_112249804.1">
    <property type="nucleotide sequence ID" value="NZ_JANXKU010000014.1"/>
</dbReference>
<dbReference type="SUPFAM" id="SSF52540">
    <property type="entry name" value="P-loop containing nucleoside triphosphate hydrolases"/>
    <property type="match status" value="1"/>
</dbReference>
<dbReference type="GeneID" id="83548189"/>
<evidence type="ECO:0000256" key="8">
    <source>
        <dbReference type="ARBA" id="ARBA00023136"/>
    </source>
</evidence>
<name>A0A2C8EKU8_9LACO</name>
<keyword evidence="4 9" id="KW-0378">Hydrolase</keyword>
<accession>A0A2C8EKU8</accession>
<proteinExistence type="predicted"/>
<dbReference type="InterPro" id="IPR011527">
    <property type="entry name" value="ABC1_TM_dom"/>
</dbReference>
<dbReference type="GO" id="GO:0016887">
    <property type="term" value="F:ATP hydrolysis activity"/>
    <property type="evidence" value="ECO:0007669"/>
    <property type="project" value="InterPro"/>
</dbReference>
<dbReference type="PROSITE" id="PS00211">
    <property type="entry name" value="ABC_TRANSPORTER_1"/>
    <property type="match status" value="1"/>
</dbReference>
<dbReference type="PANTHER" id="PTHR43394:SF1">
    <property type="entry name" value="ATP-BINDING CASSETTE SUB-FAMILY B MEMBER 10, MITOCHONDRIAL"/>
    <property type="match status" value="1"/>
</dbReference>
<dbReference type="GO" id="GO:0005524">
    <property type="term" value="F:ATP binding"/>
    <property type="evidence" value="ECO:0007669"/>
    <property type="project" value="UniProtKB-KW"/>
</dbReference>
<dbReference type="AlphaFoldDB" id="A0A2C8EKU8"/>
<dbReference type="InterPro" id="IPR003593">
    <property type="entry name" value="AAA+_ATPase"/>
</dbReference>
<dbReference type="PROSITE" id="PS50893">
    <property type="entry name" value="ABC_TRANSPORTER_2"/>
    <property type="match status" value="1"/>
</dbReference>
<dbReference type="GO" id="GO:0006508">
    <property type="term" value="P:proteolysis"/>
    <property type="evidence" value="ECO:0007669"/>
    <property type="project" value="InterPro"/>
</dbReference>
<dbReference type="InterPro" id="IPR036640">
    <property type="entry name" value="ABC1_TM_sf"/>
</dbReference>
<dbReference type="Pfam" id="PF03412">
    <property type="entry name" value="Peptidase_C39"/>
    <property type="match status" value="1"/>
</dbReference>
<dbReference type="EMBL" id="SRRQ01000003">
    <property type="protein sequence ID" value="TWW11502.1"/>
    <property type="molecule type" value="Genomic_DNA"/>
</dbReference>
<comment type="subcellular location">
    <subcellularLocation>
        <location evidence="1">Cell membrane</location>
        <topology evidence="1">Multi-pass membrane protein</topology>
    </subcellularLocation>
</comment>